<evidence type="ECO:0000256" key="3">
    <source>
        <dbReference type="ARBA" id="ARBA00023219"/>
    </source>
</evidence>
<sequence length="531" mass="58523">MDAGRICKRLNDLKSRRQPHENVWRDCFELTFPLRAHGFNGNVVDAQQAQNQKARITDSTGTNAAQILASGIMSGLTPANSRWFELDVDSETPDDKRYLDNAAETIWLNIHQSNFDAEGFEACLDTVAAGWFALYVEENKQDGGYSFEQWPIAGVYVTSTRRDGLIDTCYREHSMTAAAAAETFGLTNLSEPTQKLVKEKPDDQVAFIHAIQPRTPFAVGARMAKNLPFGSYVVEAKNKHLVRESGYHEFPVIVPRWQRIPDTSYGVGPVFDALPDIRQLCELKAMNMAAADLAIGGMFVAEDDGVFNPRTAKLGPRKILIASSTDSIKPLGTGADFQLAEYMISDLKASIRKILMADQLQPQDGPAMTATEVHVRVELIRQLLGPIYGRLQAEYLRPLIERCFGIAYRAGVLGDPPESLAGRDYSVRYVSPMARAQRLEEVTATQRLFEGAGMIAKALGDPAVFDRLNPDAALELMAEGLGVPQRVMLTDDELQAKLQARQQAAEQAKQQQMGEQAMGMAAQAQLQGQAA</sequence>
<gene>
    <name evidence="5" type="ORF">QEG23_000254</name>
</gene>
<reference evidence="5" key="1">
    <citation type="submission" date="2022-07" db="EMBL/GenBank/DDBJ databases">
        <authorList>
            <consortium name="DAFM: The Division of Animal and Food Microbiology"/>
        </authorList>
    </citation>
    <scope>NUCLEOTIDE SEQUENCE</scope>
    <source>
        <strain evidence="5">19MO01SH01-2</strain>
    </source>
</reference>
<dbReference type="Pfam" id="PF12236">
    <property type="entry name" value="Head-tail_con"/>
    <property type="match status" value="1"/>
</dbReference>
<protein>
    <submittedName>
        <fullName evidence="5">Head-tail connector protein</fullName>
    </submittedName>
</protein>
<keyword evidence="2" id="KW-1188">Viral release from host cell</keyword>
<organism evidence="5 6">
    <name type="scientific">Stenotrophomonas maltophilia</name>
    <name type="common">Pseudomonas maltophilia</name>
    <name type="synonym">Xanthomonas maltophilia</name>
    <dbReference type="NCBI Taxonomy" id="40324"/>
    <lineage>
        <taxon>Bacteria</taxon>
        <taxon>Pseudomonadati</taxon>
        <taxon>Pseudomonadota</taxon>
        <taxon>Gammaproteobacteria</taxon>
        <taxon>Lysobacterales</taxon>
        <taxon>Lysobacteraceae</taxon>
        <taxon>Stenotrophomonas</taxon>
        <taxon>Stenotrophomonas maltophilia group</taxon>
    </lineage>
</organism>
<feature type="region of interest" description="Disordered" evidence="4">
    <location>
        <begin position="507"/>
        <end position="531"/>
    </location>
</feature>
<comment type="caution">
    <text evidence="5">The sequence shown here is derived from an EMBL/GenBank/DDBJ whole genome shotgun (WGS) entry which is preliminary data.</text>
</comment>
<comment type="subcellular location">
    <subcellularLocation>
        <location evidence="1">Virion</location>
    </subcellularLocation>
</comment>
<keyword evidence="3" id="KW-0231">Viral genome packaging</keyword>
<evidence type="ECO:0000256" key="4">
    <source>
        <dbReference type="SAM" id="MobiDB-lite"/>
    </source>
</evidence>
<proteinExistence type="predicted"/>
<name>A0AAI9BYE3_STEMA</name>
<dbReference type="InterPro" id="IPR020991">
    <property type="entry name" value="Connector_podovirus"/>
</dbReference>
<evidence type="ECO:0000313" key="5">
    <source>
        <dbReference type="EMBL" id="EKT4090784.1"/>
    </source>
</evidence>
<dbReference type="Proteomes" id="UP001218208">
    <property type="component" value="Unassembled WGS sequence"/>
</dbReference>
<dbReference type="AlphaFoldDB" id="A0AAI9BYE3"/>
<dbReference type="EMBL" id="ABLOJW010000001">
    <property type="protein sequence ID" value="EKT4090784.1"/>
    <property type="molecule type" value="Genomic_DNA"/>
</dbReference>
<evidence type="ECO:0000313" key="6">
    <source>
        <dbReference type="Proteomes" id="UP001218208"/>
    </source>
</evidence>
<evidence type="ECO:0000256" key="1">
    <source>
        <dbReference type="ARBA" id="ARBA00004328"/>
    </source>
</evidence>
<accession>A0AAI9BYE3</accession>
<evidence type="ECO:0000256" key="2">
    <source>
        <dbReference type="ARBA" id="ARBA00022612"/>
    </source>
</evidence>